<proteinExistence type="predicted"/>
<evidence type="ECO:0000313" key="2">
    <source>
        <dbReference type="EMBL" id="GAA4767059.1"/>
    </source>
</evidence>
<dbReference type="InterPro" id="IPR037682">
    <property type="entry name" value="TonB_C"/>
</dbReference>
<sequence length="168" mass="19456">MKKIFFLVFILFPAIVVCQIRNKASKTKESNVKKDVNQIVRVEPVFDENHIYDYPKNANLLDSFPEYLDGAVKFDEDFNKAFNPAVSEDLKGKILIEFIIEKDGSLTHFKVLRNLGQQMGTEAIKTIQSLKKWKPGTRHKKPVRTKYMVPIQIDIKANISNEETRITR</sequence>
<dbReference type="Proteomes" id="UP001500141">
    <property type="component" value="Unassembled WGS sequence"/>
</dbReference>
<dbReference type="RefSeq" id="WP_264544831.1">
    <property type="nucleotide sequence ID" value="NZ_BAABIP010000014.1"/>
</dbReference>
<name>A0ABP8ZV36_9FLAO</name>
<dbReference type="EMBL" id="BAABIP010000014">
    <property type="protein sequence ID" value="GAA4767059.1"/>
    <property type="molecule type" value="Genomic_DNA"/>
</dbReference>
<feature type="domain" description="TonB C-terminal" evidence="1">
    <location>
        <begin position="85"/>
        <end position="151"/>
    </location>
</feature>
<comment type="caution">
    <text evidence="2">The sequence shown here is derived from an EMBL/GenBank/DDBJ whole genome shotgun (WGS) entry which is preliminary data.</text>
</comment>
<gene>
    <name evidence="2" type="ORF">GCM10023230_16020</name>
</gene>
<keyword evidence="3" id="KW-1185">Reference proteome</keyword>
<accession>A0ABP8ZV36</accession>
<protein>
    <recommendedName>
        <fullName evidence="1">TonB C-terminal domain-containing protein</fullName>
    </recommendedName>
</protein>
<evidence type="ECO:0000313" key="3">
    <source>
        <dbReference type="Proteomes" id="UP001500141"/>
    </source>
</evidence>
<dbReference type="Pfam" id="PF03544">
    <property type="entry name" value="TonB_C"/>
    <property type="match status" value="1"/>
</dbReference>
<dbReference type="SUPFAM" id="SSF74653">
    <property type="entry name" value="TolA/TonB C-terminal domain"/>
    <property type="match status" value="1"/>
</dbReference>
<reference evidence="3" key="1">
    <citation type="journal article" date="2019" name="Int. J. Syst. Evol. Microbiol.">
        <title>The Global Catalogue of Microorganisms (GCM) 10K type strain sequencing project: providing services to taxonomists for standard genome sequencing and annotation.</title>
        <authorList>
            <consortium name="The Broad Institute Genomics Platform"/>
            <consortium name="The Broad Institute Genome Sequencing Center for Infectious Disease"/>
            <person name="Wu L."/>
            <person name="Ma J."/>
        </authorList>
    </citation>
    <scope>NUCLEOTIDE SEQUENCE [LARGE SCALE GENOMIC DNA]</scope>
    <source>
        <strain evidence="3">JCM 18198</strain>
    </source>
</reference>
<dbReference type="Gene3D" id="3.30.1150.10">
    <property type="match status" value="1"/>
</dbReference>
<organism evidence="2 3">
    <name type="scientific">Flavobacterium hankyongi</name>
    <dbReference type="NCBI Taxonomy" id="1176532"/>
    <lineage>
        <taxon>Bacteria</taxon>
        <taxon>Pseudomonadati</taxon>
        <taxon>Bacteroidota</taxon>
        <taxon>Flavobacteriia</taxon>
        <taxon>Flavobacteriales</taxon>
        <taxon>Flavobacteriaceae</taxon>
        <taxon>Flavobacterium</taxon>
    </lineage>
</organism>
<evidence type="ECO:0000259" key="1">
    <source>
        <dbReference type="Pfam" id="PF03544"/>
    </source>
</evidence>